<dbReference type="SMART" id="SM00479">
    <property type="entry name" value="EXOIII"/>
    <property type="match status" value="1"/>
</dbReference>
<reference evidence="9" key="1">
    <citation type="journal article" date="2019" name="bioRxiv">
        <title>The Genome of the Zebra Mussel, Dreissena polymorpha: A Resource for Invasive Species Research.</title>
        <authorList>
            <person name="McCartney M.A."/>
            <person name="Auch B."/>
            <person name="Kono T."/>
            <person name="Mallez S."/>
            <person name="Zhang Y."/>
            <person name="Obille A."/>
            <person name="Becker A."/>
            <person name="Abrahante J.E."/>
            <person name="Garbe J."/>
            <person name="Badalamenti J.P."/>
            <person name="Herman A."/>
            <person name="Mangelson H."/>
            <person name="Liachko I."/>
            <person name="Sullivan S."/>
            <person name="Sone E.D."/>
            <person name="Koren S."/>
            <person name="Silverstein K.A.T."/>
            <person name="Beckman K.B."/>
            <person name="Gohl D.M."/>
        </authorList>
    </citation>
    <scope>NUCLEOTIDE SEQUENCE</scope>
    <source>
        <strain evidence="9">Duluth1</strain>
        <tissue evidence="9">Whole animal</tissue>
    </source>
</reference>
<gene>
    <name evidence="9" type="ORF">DPMN_154251</name>
</gene>
<dbReference type="FunFam" id="3.30.420.10:FF:000034">
    <property type="entry name" value="3'-5' exoribonuclease 1"/>
    <property type="match status" value="1"/>
</dbReference>
<feature type="domain" description="SAP" evidence="8">
    <location>
        <begin position="50"/>
        <end position="84"/>
    </location>
</feature>
<evidence type="ECO:0000313" key="9">
    <source>
        <dbReference type="EMBL" id="KAH3800613.1"/>
    </source>
</evidence>
<dbReference type="Gene3D" id="1.10.720.30">
    <property type="entry name" value="SAP domain"/>
    <property type="match status" value="1"/>
</dbReference>
<dbReference type="GO" id="GO:0031047">
    <property type="term" value="P:regulatory ncRNA-mediated gene silencing"/>
    <property type="evidence" value="ECO:0007669"/>
    <property type="project" value="UniProtKB-KW"/>
</dbReference>
<dbReference type="Gene3D" id="3.30.420.10">
    <property type="entry name" value="Ribonuclease H-like superfamily/Ribonuclease H"/>
    <property type="match status" value="1"/>
</dbReference>
<feature type="compositionally biased region" description="Acidic residues" evidence="7">
    <location>
        <begin position="326"/>
        <end position="340"/>
    </location>
</feature>
<protein>
    <recommendedName>
        <fullName evidence="8">SAP domain-containing protein</fullName>
    </recommendedName>
</protein>
<keyword evidence="3" id="KW-0540">Nuclease</keyword>
<dbReference type="GO" id="GO:0000175">
    <property type="term" value="F:3'-5'-RNA exonuclease activity"/>
    <property type="evidence" value="ECO:0007669"/>
    <property type="project" value="InterPro"/>
</dbReference>
<dbReference type="SMART" id="SM00513">
    <property type="entry name" value="SAP"/>
    <property type="match status" value="1"/>
</dbReference>
<proteinExistence type="predicted"/>
<evidence type="ECO:0000256" key="3">
    <source>
        <dbReference type="ARBA" id="ARBA00022722"/>
    </source>
</evidence>
<reference evidence="9" key="2">
    <citation type="submission" date="2020-11" db="EMBL/GenBank/DDBJ databases">
        <authorList>
            <person name="McCartney M.A."/>
            <person name="Auch B."/>
            <person name="Kono T."/>
            <person name="Mallez S."/>
            <person name="Becker A."/>
            <person name="Gohl D.M."/>
            <person name="Silverstein K.A.T."/>
            <person name="Koren S."/>
            <person name="Bechman K.B."/>
            <person name="Herman A."/>
            <person name="Abrahante J.E."/>
            <person name="Garbe J."/>
        </authorList>
    </citation>
    <scope>NUCLEOTIDE SEQUENCE</scope>
    <source>
        <strain evidence="9">Duluth1</strain>
        <tissue evidence="9">Whole animal</tissue>
    </source>
</reference>
<dbReference type="SUPFAM" id="SSF68906">
    <property type="entry name" value="SAP domain"/>
    <property type="match status" value="1"/>
</dbReference>
<keyword evidence="6" id="KW-0943">RNA-mediated gene silencing</keyword>
<dbReference type="InterPro" id="IPR013520">
    <property type="entry name" value="Ribonucl_H"/>
</dbReference>
<dbReference type="CDD" id="cd06133">
    <property type="entry name" value="ERI-1_3'hExo_like"/>
    <property type="match status" value="1"/>
</dbReference>
<dbReference type="GO" id="GO:0005737">
    <property type="term" value="C:cytoplasm"/>
    <property type="evidence" value="ECO:0007669"/>
    <property type="project" value="UniProtKB-SubCell"/>
</dbReference>
<dbReference type="InterPro" id="IPR036397">
    <property type="entry name" value="RNaseH_sf"/>
</dbReference>
<dbReference type="SUPFAM" id="SSF53098">
    <property type="entry name" value="Ribonuclease H-like"/>
    <property type="match status" value="1"/>
</dbReference>
<comment type="caution">
    <text evidence="9">The sequence shown here is derived from an EMBL/GenBank/DDBJ whole genome shotgun (WGS) entry which is preliminary data.</text>
</comment>
<keyword evidence="2" id="KW-0963">Cytoplasm</keyword>
<dbReference type="PROSITE" id="PS50800">
    <property type="entry name" value="SAP"/>
    <property type="match status" value="1"/>
</dbReference>
<dbReference type="GO" id="GO:0003676">
    <property type="term" value="F:nucleic acid binding"/>
    <property type="evidence" value="ECO:0007669"/>
    <property type="project" value="InterPro"/>
</dbReference>
<dbReference type="PANTHER" id="PTHR23044">
    <property type="entry name" value="3'-5' EXONUCLEASE ERI1-RELATED"/>
    <property type="match status" value="1"/>
</dbReference>
<evidence type="ECO:0000256" key="4">
    <source>
        <dbReference type="ARBA" id="ARBA00022801"/>
    </source>
</evidence>
<keyword evidence="4" id="KW-0378">Hydrolase</keyword>
<evidence type="ECO:0000256" key="7">
    <source>
        <dbReference type="SAM" id="MobiDB-lite"/>
    </source>
</evidence>
<dbReference type="Pfam" id="PF02037">
    <property type="entry name" value="SAP"/>
    <property type="match status" value="1"/>
</dbReference>
<keyword evidence="10" id="KW-1185">Reference proteome</keyword>
<dbReference type="InterPro" id="IPR012337">
    <property type="entry name" value="RNaseH-like_sf"/>
</dbReference>
<dbReference type="InterPro" id="IPR051274">
    <property type="entry name" value="3-5_Exoribonuclease"/>
</dbReference>
<name>A0A9D4J9P8_DREPO</name>
<organism evidence="9 10">
    <name type="scientific">Dreissena polymorpha</name>
    <name type="common">Zebra mussel</name>
    <name type="synonym">Mytilus polymorpha</name>
    <dbReference type="NCBI Taxonomy" id="45954"/>
    <lineage>
        <taxon>Eukaryota</taxon>
        <taxon>Metazoa</taxon>
        <taxon>Spiralia</taxon>
        <taxon>Lophotrochozoa</taxon>
        <taxon>Mollusca</taxon>
        <taxon>Bivalvia</taxon>
        <taxon>Autobranchia</taxon>
        <taxon>Heteroconchia</taxon>
        <taxon>Euheterodonta</taxon>
        <taxon>Imparidentia</taxon>
        <taxon>Neoheterodontei</taxon>
        <taxon>Myida</taxon>
        <taxon>Dreissenoidea</taxon>
        <taxon>Dreissenidae</taxon>
        <taxon>Dreissena</taxon>
    </lineage>
</organism>
<dbReference type="Proteomes" id="UP000828390">
    <property type="component" value="Unassembled WGS sequence"/>
</dbReference>
<dbReference type="InterPro" id="IPR047201">
    <property type="entry name" value="ERI-1_3'hExo-like"/>
</dbReference>
<dbReference type="PANTHER" id="PTHR23044:SF61">
    <property type="entry name" value="3'-5' EXORIBONUCLEASE 1-RELATED"/>
    <property type="match status" value="1"/>
</dbReference>
<dbReference type="InterPro" id="IPR036361">
    <property type="entry name" value="SAP_dom_sf"/>
</dbReference>
<dbReference type="InterPro" id="IPR003034">
    <property type="entry name" value="SAP_dom"/>
</dbReference>
<sequence length="378" mass="43440">MAAVENGDNNFELFVEKAPETRSGTKPKVYKDGQYSDPVFKKLSKINGEVNKLNKRELQSKLKEFGLDTRGLKEVLKKRLKNFYKERNIQKSRVRVTGKTGYDYLAVIDFEATCEENYPSYRHEIIEFPVVLVDVDKMEIVAKFQEYVRPLLNPKLSSFCTSLTGITQEKVDQADPFVDVLAKVEAWFSQHGLGQEKTFAVLTDGPWDMFRFMFYQCQESRIEMPAWSKVWINIRKAYCNFYNCGRGGIEIMLHNLGMKFEGSPHSGIDDAVNIARIAIKMLSDGCCLSLNEQIQIKVDPRDSKREARYVVYHEPRKSRAARDCDENSEGEAAEEIDGDYGGDYSGEINHEMERLHIDMSEVDDGVDDLLSYYKLQKS</sequence>
<evidence type="ECO:0000256" key="1">
    <source>
        <dbReference type="ARBA" id="ARBA00004496"/>
    </source>
</evidence>
<evidence type="ECO:0000256" key="5">
    <source>
        <dbReference type="ARBA" id="ARBA00022839"/>
    </source>
</evidence>
<dbReference type="Pfam" id="PF00929">
    <property type="entry name" value="RNase_T"/>
    <property type="match status" value="1"/>
</dbReference>
<dbReference type="AlphaFoldDB" id="A0A9D4J9P8"/>
<evidence type="ECO:0000256" key="2">
    <source>
        <dbReference type="ARBA" id="ARBA00022490"/>
    </source>
</evidence>
<accession>A0A9D4J9P8</accession>
<evidence type="ECO:0000259" key="8">
    <source>
        <dbReference type="PROSITE" id="PS50800"/>
    </source>
</evidence>
<comment type="subcellular location">
    <subcellularLocation>
        <location evidence="1">Cytoplasm</location>
    </subcellularLocation>
</comment>
<feature type="region of interest" description="Disordered" evidence="7">
    <location>
        <begin position="320"/>
        <end position="344"/>
    </location>
</feature>
<keyword evidence="5" id="KW-0269">Exonuclease</keyword>
<dbReference type="EMBL" id="JAIWYP010000007">
    <property type="protein sequence ID" value="KAH3800613.1"/>
    <property type="molecule type" value="Genomic_DNA"/>
</dbReference>
<evidence type="ECO:0000313" key="10">
    <source>
        <dbReference type="Proteomes" id="UP000828390"/>
    </source>
</evidence>
<evidence type="ECO:0000256" key="6">
    <source>
        <dbReference type="ARBA" id="ARBA00023158"/>
    </source>
</evidence>